<dbReference type="PANTHER" id="PTHR34825:SF1">
    <property type="entry name" value="AAA-ATPASE-LIKE DOMAIN-CONTAINING PROTEIN"/>
    <property type="match status" value="1"/>
</dbReference>
<organism evidence="2 3">
    <name type="scientific">Trichoglossum hirsutum</name>
    <dbReference type="NCBI Taxonomy" id="265104"/>
    <lineage>
        <taxon>Eukaryota</taxon>
        <taxon>Fungi</taxon>
        <taxon>Dikarya</taxon>
        <taxon>Ascomycota</taxon>
        <taxon>Pezizomycotina</taxon>
        <taxon>Geoglossomycetes</taxon>
        <taxon>Geoglossales</taxon>
        <taxon>Geoglossaceae</taxon>
        <taxon>Trichoglossum</taxon>
    </lineage>
</organism>
<evidence type="ECO:0000259" key="1">
    <source>
        <dbReference type="PROSITE" id="PS50108"/>
    </source>
</evidence>
<dbReference type="InterPro" id="IPR018631">
    <property type="entry name" value="AAA-ATPase-like_dom"/>
</dbReference>
<dbReference type="InterPro" id="IPR000095">
    <property type="entry name" value="CRIB_dom"/>
</dbReference>
<keyword evidence="3" id="KW-1185">Reference proteome</keyword>
<dbReference type="EMBL" id="JAGHQM010000173">
    <property type="protein sequence ID" value="KAH0564824.1"/>
    <property type="molecule type" value="Genomic_DNA"/>
</dbReference>
<evidence type="ECO:0000313" key="2">
    <source>
        <dbReference type="EMBL" id="KAH0564824.1"/>
    </source>
</evidence>
<dbReference type="AlphaFoldDB" id="A0A9P8LG67"/>
<gene>
    <name evidence="2" type="ORF">GP486_001784</name>
</gene>
<evidence type="ECO:0000313" key="3">
    <source>
        <dbReference type="Proteomes" id="UP000750711"/>
    </source>
</evidence>
<dbReference type="PANTHER" id="PTHR34825">
    <property type="entry name" value="CONSERVED PROTEIN, WITH A WEAK D-GALACTARATE DEHYDRATASE/ALTRONATE HYDROLASE DOMAIN"/>
    <property type="match status" value="1"/>
</dbReference>
<comment type="caution">
    <text evidence="2">The sequence shown here is derived from an EMBL/GenBank/DDBJ whole genome shotgun (WGS) entry which is preliminary data.</text>
</comment>
<accession>A0A9P8LG67</accession>
<protein>
    <recommendedName>
        <fullName evidence="1">CRIB domain-containing protein</fullName>
    </recommendedName>
</protein>
<dbReference type="PROSITE" id="PS50108">
    <property type="entry name" value="CRIB"/>
    <property type="match status" value="1"/>
</dbReference>
<feature type="domain" description="CRIB" evidence="1">
    <location>
        <begin position="39"/>
        <end position="56"/>
    </location>
</feature>
<sequence length="720" mass="82507">MPCSPGVETIQEELTRHKKEIADVRKQGASADHILAEGIREPTTKMRKFMHHTHVGSLAKRIRVQGSNLTINGDIRYFRSAMGFSDVLYRKGQAYFDNTRYISILNEIDDQILFFRPRRFGKSFAANMLEHFHGLQYTGVHHSAYKVCIHGLDVQTDIEKGRITPGQYFVLKFDFSNVNRSLNPNDADLYLKNGINRSFEDFYETYSMHPIEDMKKFINPDDPSDSLWKCVRWVNNAIPTIRESGDKTLADVQGIYLLIDEYDTFSNDYLEPYRNTWEGTAIEMTFRSFWTAVSSLAWRGIKKTFITGISPLTLSGVSSGYNMARNLSFHKDLAGLCGLTRTDIQSALEVVCGPNSDAYKKHLSAMTEHFNGYHFCKNEKVDTIYNTETCLAYLQALIDGGELELFDPPNSEVSDQFLRSFAASSSAISDFQQAIKHDGKGFALLPYDHLMQNFKLKDLNRDAGNSRPAWRSLMIYFGGLTPYSKDPAKYLKIPNKIAARRIAEAVLEEYGLLKSLKTALELFNSDGEIEPLLSCYRNMMAQRDVGHSDFSKSEEIHRDSFYFSLLQNQLLQPQLEFKSDKSTGRVDLLLHLHQHLIVTEWKVIRIDFLDIPVSSHRQPTPEAKASALNEYTLQQILQLKFNRRDHFRRGQTLERWIKQWIAPQLKDYIMSPEVKQLVEDEGLVMRAHLVVVVGSRHILLWDMNEDGNLVDEPNLVGQTG</sequence>
<reference evidence="2" key="1">
    <citation type="submission" date="2021-03" db="EMBL/GenBank/DDBJ databases">
        <title>Comparative genomics and phylogenomic investigation of the class Geoglossomycetes provide insights into ecological specialization and systematics.</title>
        <authorList>
            <person name="Melie T."/>
            <person name="Pirro S."/>
            <person name="Miller A.N."/>
            <person name="Quandt A."/>
        </authorList>
    </citation>
    <scope>NUCLEOTIDE SEQUENCE</scope>
    <source>
        <strain evidence="2">CAQ_001_2017</strain>
    </source>
</reference>
<name>A0A9P8LG67_9PEZI</name>
<proteinExistence type="predicted"/>
<dbReference type="Pfam" id="PF09820">
    <property type="entry name" value="AAA-ATPase_like"/>
    <property type="match status" value="1"/>
</dbReference>
<dbReference type="Proteomes" id="UP000750711">
    <property type="component" value="Unassembled WGS sequence"/>
</dbReference>